<dbReference type="AlphaFoldDB" id="A0A8X6YNZ8"/>
<evidence type="ECO:0000313" key="1">
    <source>
        <dbReference type="EMBL" id="GFY75402.1"/>
    </source>
</evidence>
<sequence>MRLREWIGGKKHSMQFAVPMVCREPTNHVDNCYFCMTPPMNMGWSRKKKNRLQYPTGDLDLPKQKAELLASRWQQWNLLLPGFKITDYRTREKNIFHFFEKKEHVVVRIDVNGLMNFMDINYDSNNWRLFQA</sequence>
<name>A0A8X6YNZ8_9ARAC</name>
<dbReference type="Proteomes" id="UP000886998">
    <property type="component" value="Unassembled WGS sequence"/>
</dbReference>
<accession>A0A8X6YNZ8</accession>
<protein>
    <submittedName>
        <fullName evidence="1">Uncharacterized protein</fullName>
    </submittedName>
</protein>
<reference evidence="1" key="1">
    <citation type="submission" date="2020-08" db="EMBL/GenBank/DDBJ databases">
        <title>Multicomponent nature underlies the extraordinary mechanical properties of spider dragline silk.</title>
        <authorList>
            <person name="Kono N."/>
            <person name="Nakamura H."/>
            <person name="Mori M."/>
            <person name="Yoshida Y."/>
            <person name="Ohtoshi R."/>
            <person name="Malay A.D."/>
            <person name="Moran D.A.P."/>
            <person name="Tomita M."/>
            <person name="Numata K."/>
            <person name="Arakawa K."/>
        </authorList>
    </citation>
    <scope>NUCLEOTIDE SEQUENCE</scope>
</reference>
<dbReference type="EMBL" id="BMAV01021364">
    <property type="protein sequence ID" value="GFY75402.1"/>
    <property type="molecule type" value="Genomic_DNA"/>
</dbReference>
<gene>
    <name evidence="1" type="primary">20200932</name>
    <name evidence="1" type="ORF">TNIN_321661</name>
</gene>
<proteinExistence type="predicted"/>
<comment type="caution">
    <text evidence="1">The sequence shown here is derived from an EMBL/GenBank/DDBJ whole genome shotgun (WGS) entry which is preliminary data.</text>
</comment>
<keyword evidence="2" id="KW-1185">Reference proteome</keyword>
<organism evidence="1 2">
    <name type="scientific">Trichonephila inaurata madagascariensis</name>
    <dbReference type="NCBI Taxonomy" id="2747483"/>
    <lineage>
        <taxon>Eukaryota</taxon>
        <taxon>Metazoa</taxon>
        <taxon>Ecdysozoa</taxon>
        <taxon>Arthropoda</taxon>
        <taxon>Chelicerata</taxon>
        <taxon>Arachnida</taxon>
        <taxon>Araneae</taxon>
        <taxon>Araneomorphae</taxon>
        <taxon>Entelegynae</taxon>
        <taxon>Araneoidea</taxon>
        <taxon>Nephilidae</taxon>
        <taxon>Trichonephila</taxon>
        <taxon>Trichonephila inaurata</taxon>
    </lineage>
</organism>
<evidence type="ECO:0000313" key="2">
    <source>
        <dbReference type="Proteomes" id="UP000886998"/>
    </source>
</evidence>
<dbReference type="OrthoDB" id="8063408at2759"/>